<dbReference type="SUPFAM" id="SSF50993">
    <property type="entry name" value="Peptidase/esterase 'gauge' domain"/>
    <property type="match status" value="1"/>
</dbReference>
<comment type="similarity">
    <text evidence="2 7">Belongs to the peptidase S9A family.</text>
</comment>
<proteinExistence type="inferred from homology"/>
<dbReference type="InterPro" id="IPR029058">
    <property type="entry name" value="AB_hydrolase_fold"/>
</dbReference>
<evidence type="ECO:0000256" key="5">
    <source>
        <dbReference type="ARBA" id="ARBA00022825"/>
    </source>
</evidence>
<dbReference type="EC" id="3.4.21.-" evidence="7"/>
<evidence type="ECO:0000256" key="6">
    <source>
        <dbReference type="ARBA" id="ARBA00045448"/>
    </source>
</evidence>
<keyword evidence="5 7" id="KW-0720">Serine protease</keyword>
<dbReference type="InterPro" id="IPR051543">
    <property type="entry name" value="Serine_Peptidase_S9A"/>
</dbReference>
<organism evidence="10 11">
    <name type="scientific">Adiantum capillus-veneris</name>
    <name type="common">Maidenhair fern</name>
    <dbReference type="NCBI Taxonomy" id="13818"/>
    <lineage>
        <taxon>Eukaryota</taxon>
        <taxon>Viridiplantae</taxon>
        <taxon>Streptophyta</taxon>
        <taxon>Embryophyta</taxon>
        <taxon>Tracheophyta</taxon>
        <taxon>Polypodiopsida</taxon>
        <taxon>Polypodiidae</taxon>
        <taxon>Polypodiales</taxon>
        <taxon>Pteridineae</taxon>
        <taxon>Pteridaceae</taxon>
        <taxon>Vittarioideae</taxon>
        <taxon>Adiantum</taxon>
    </lineage>
</organism>
<dbReference type="PANTHER" id="PTHR11757:SF19">
    <property type="entry name" value="PROLYL ENDOPEPTIDASE-LIKE"/>
    <property type="match status" value="1"/>
</dbReference>
<dbReference type="FunFam" id="3.40.50.1820:FF:000005">
    <property type="entry name" value="Prolyl endopeptidase"/>
    <property type="match status" value="1"/>
</dbReference>
<dbReference type="Gene3D" id="3.40.50.1820">
    <property type="entry name" value="alpha/beta hydrolase"/>
    <property type="match status" value="1"/>
</dbReference>
<evidence type="ECO:0000256" key="1">
    <source>
        <dbReference type="ARBA" id="ARBA00001070"/>
    </source>
</evidence>
<dbReference type="OrthoDB" id="248387at2759"/>
<accession>A0A9D4ZJJ2</accession>
<sequence length="788" mass="89488">MGMQTLVTQGGGYVVSRAHHLCTKGGGLASRSSTTASSSRRLLCTGFLFLLSLNEKHYHRGLIRGSETSAVDSPLSHRSMARLIEDGIVSPPSPRKVSHKMELFGDTREDSYYWLRDDNRQDPQVLSYLKEENGYTERVMADSKKLQEELYKEIRGRIQEDDMKVPLRKGPFFYYEKTLKDQQYKQHCRREIAGGEGPGDVREVMDIGPDTPNEQILLDENKEAAKHEFYSVGAFKVSPDHKLLAYGEDTKGDEVYTVYVVAIDTGEHVGKPLKGMTECVEWINSETLAYITQDDLHRPFKVWRHKLGTEQSEDILLYHERNEEFYLDLSKSESQEFLFVSSSSKITQFVLSLKVKDISQEFKPLTPNVTGTDFSVTHRGGHFFIQKRNDEVYNSELLVCPIESVTDTAVLLPHRSSVKLQEIQAFENHLVVFERQTGLLNAVVYALPPVGETFTALPDGHRIEFSEPAYMIESMKSNFFSPILRFGYSSLRTPLSVYDYDMNTGENVLKKREPVLGGFKPEDYVTVREWATALDGTQVPISIVYRKDIVKLDGTDPMLLYGYGSYEICIEPEFRSNRLALIDRGFVYAIAHIRGGGEMGRKWYEDGKLLKKKNTFTDFIACAEHLLDQKFGARGKLCINGRSAGGLLMGAVLNMRPDLFKVVVAGVPFVDVVTTMLDASIPLTTAEWEEWGNPQKEEFYNYMKSYSPVDNVKMQDYPNILVTAGLNDPRVAYWEPAKFVAKLREKKTDDNLLVFKCEMGAGHFSKSGRFDKLEEDAFTYAFILECLS</sequence>
<evidence type="ECO:0000256" key="4">
    <source>
        <dbReference type="ARBA" id="ARBA00022801"/>
    </source>
</evidence>
<dbReference type="InterPro" id="IPR001375">
    <property type="entry name" value="Peptidase_S9_cat"/>
</dbReference>
<dbReference type="Proteomes" id="UP000886520">
    <property type="component" value="Chromosome 9"/>
</dbReference>
<gene>
    <name evidence="10" type="ORF">GOP47_0009311</name>
</gene>
<dbReference type="GO" id="GO:0006508">
    <property type="term" value="P:proteolysis"/>
    <property type="evidence" value="ECO:0007669"/>
    <property type="project" value="UniProtKB-KW"/>
</dbReference>
<dbReference type="GO" id="GO:0004252">
    <property type="term" value="F:serine-type endopeptidase activity"/>
    <property type="evidence" value="ECO:0007669"/>
    <property type="project" value="UniProtKB-UniRule"/>
</dbReference>
<evidence type="ECO:0000313" key="10">
    <source>
        <dbReference type="EMBL" id="KAI5075235.1"/>
    </source>
</evidence>
<dbReference type="EMBL" id="JABFUD020000009">
    <property type="protein sequence ID" value="KAI5075235.1"/>
    <property type="molecule type" value="Genomic_DNA"/>
</dbReference>
<dbReference type="SUPFAM" id="SSF53474">
    <property type="entry name" value="alpha/beta-Hydrolases"/>
    <property type="match status" value="1"/>
</dbReference>
<feature type="domain" description="Peptidase S9A N-terminal" evidence="9">
    <location>
        <begin position="91"/>
        <end position="511"/>
    </location>
</feature>
<dbReference type="GO" id="GO:0005829">
    <property type="term" value="C:cytosol"/>
    <property type="evidence" value="ECO:0007669"/>
    <property type="project" value="TreeGrafter"/>
</dbReference>
<reference evidence="10" key="1">
    <citation type="submission" date="2021-01" db="EMBL/GenBank/DDBJ databases">
        <title>Adiantum capillus-veneris genome.</title>
        <authorList>
            <person name="Fang Y."/>
            <person name="Liao Q."/>
        </authorList>
    </citation>
    <scope>NUCLEOTIDE SEQUENCE</scope>
    <source>
        <strain evidence="10">H3</strain>
        <tissue evidence="10">Leaf</tissue>
    </source>
</reference>
<dbReference type="AlphaFoldDB" id="A0A9D4ZJJ2"/>
<dbReference type="InterPro" id="IPR002470">
    <property type="entry name" value="Peptidase_S9A"/>
</dbReference>
<dbReference type="Gene3D" id="2.130.10.120">
    <property type="entry name" value="Prolyl oligopeptidase, N-terminal domain"/>
    <property type="match status" value="1"/>
</dbReference>
<dbReference type="Pfam" id="PF00326">
    <property type="entry name" value="Peptidase_S9"/>
    <property type="match status" value="1"/>
</dbReference>
<feature type="domain" description="Peptidase S9 prolyl oligopeptidase catalytic" evidence="8">
    <location>
        <begin position="573"/>
        <end position="787"/>
    </location>
</feature>
<evidence type="ECO:0000313" key="11">
    <source>
        <dbReference type="Proteomes" id="UP000886520"/>
    </source>
</evidence>
<comment type="catalytic activity">
    <reaction evidence="1">
        <text>Hydrolysis of Pro-|-Xaa &gt;&gt; Ala-|-Xaa in oligopeptides.</text>
        <dbReference type="EC" id="3.4.21.26"/>
    </reaction>
</comment>
<dbReference type="Pfam" id="PF02897">
    <property type="entry name" value="Peptidase_S9_N"/>
    <property type="match status" value="1"/>
</dbReference>
<feature type="non-terminal residue" evidence="10">
    <location>
        <position position="788"/>
    </location>
</feature>
<evidence type="ECO:0000256" key="3">
    <source>
        <dbReference type="ARBA" id="ARBA00022670"/>
    </source>
</evidence>
<comment type="caution">
    <text evidence="10">The sequence shown here is derived from an EMBL/GenBank/DDBJ whole genome shotgun (WGS) entry which is preliminary data.</text>
</comment>
<dbReference type="PRINTS" id="PR00862">
    <property type="entry name" value="PROLIGOPTASE"/>
</dbReference>
<protein>
    <recommendedName>
        <fullName evidence="7">Prolyl endopeptidase</fullName>
        <ecNumber evidence="7">3.4.21.-</ecNumber>
    </recommendedName>
</protein>
<evidence type="ECO:0000256" key="2">
    <source>
        <dbReference type="ARBA" id="ARBA00005228"/>
    </source>
</evidence>
<keyword evidence="11" id="KW-1185">Reference proteome</keyword>
<comment type="function">
    <text evidence="6">Serine peptidase whose precise substrate specificity remains unclear. Does not cleave peptides after a arginine or lysine residue. Regulates trans-Golgi network morphology and sorting by regulating the membrane binding of the AP-1 complex. May play a role in the regulation of synaptic vesicle exocytosis.</text>
</comment>
<keyword evidence="4 7" id="KW-0378">Hydrolase</keyword>
<evidence type="ECO:0000256" key="7">
    <source>
        <dbReference type="RuleBase" id="RU368024"/>
    </source>
</evidence>
<dbReference type="InterPro" id="IPR023302">
    <property type="entry name" value="Pept_S9A_N"/>
</dbReference>
<evidence type="ECO:0000259" key="9">
    <source>
        <dbReference type="Pfam" id="PF02897"/>
    </source>
</evidence>
<dbReference type="PANTHER" id="PTHR11757">
    <property type="entry name" value="PROTEASE FAMILY S9A OLIGOPEPTIDASE"/>
    <property type="match status" value="1"/>
</dbReference>
<keyword evidence="3 7" id="KW-0645">Protease</keyword>
<name>A0A9D4ZJJ2_ADICA</name>
<evidence type="ECO:0000259" key="8">
    <source>
        <dbReference type="Pfam" id="PF00326"/>
    </source>
</evidence>